<organism evidence="2">
    <name type="scientific">viral metagenome</name>
    <dbReference type="NCBI Taxonomy" id="1070528"/>
    <lineage>
        <taxon>unclassified sequences</taxon>
        <taxon>metagenomes</taxon>
        <taxon>organismal metagenomes</taxon>
    </lineage>
</organism>
<feature type="transmembrane region" description="Helical" evidence="1">
    <location>
        <begin position="31"/>
        <end position="48"/>
    </location>
</feature>
<dbReference type="AlphaFoldDB" id="A0A6C0AJ11"/>
<accession>A0A6C0AJ11</accession>
<reference evidence="2" key="1">
    <citation type="journal article" date="2020" name="Nature">
        <title>Giant virus diversity and host interactions through global metagenomics.</title>
        <authorList>
            <person name="Schulz F."/>
            <person name="Roux S."/>
            <person name="Paez-Espino D."/>
            <person name="Jungbluth S."/>
            <person name="Walsh D.A."/>
            <person name="Denef V.J."/>
            <person name="McMahon K.D."/>
            <person name="Konstantinidis K.T."/>
            <person name="Eloe-Fadrosh E.A."/>
            <person name="Kyrpides N.C."/>
            <person name="Woyke T."/>
        </authorList>
    </citation>
    <scope>NUCLEOTIDE SEQUENCE</scope>
    <source>
        <strain evidence="2">GVMAG-S-1035303-20</strain>
    </source>
</reference>
<dbReference type="EMBL" id="MN740653">
    <property type="protein sequence ID" value="QHS79807.1"/>
    <property type="molecule type" value="Genomic_DNA"/>
</dbReference>
<sequence>MDWFGLFLLVLGLYLVWRAASAIMRGSSSWFWNLLFLAAGGYMAYTGYQKVSAPAPGLLTPVVGGRW</sequence>
<proteinExistence type="predicted"/>
<keyword evidence="1" id="KW-0472">Membrane</keyword>
<protein>
    <submittedName>
        <fullName evidence="2">Uncharacterized protein</fullName>
    </submittedName>
</protein>
<name>A0A6C0AJ11_9ZZZZ</name>
<evidence type="ECO:0000256" key="1">
    <source>
        <dbReference type="SAM" id="Phobius"/>
    </source>
</evidence>
<evidence type="ECO:0000313" key="2">
    <source>
        <dbReference type="EMBL" id="QHS79807.1"/>
    </source>
</evidence>
<keyword evidence="1" id="KW-0812">Transmembrane</keyword>
<keyword evidence="1" id="KW-1133">Transmembrane helix</keyword>